<proteinExistence type="predicted"/>
<dbReference type="InterPro" id="IPR039687">
    <property type="entry name" value="NPHP1"/>
</dbReference>
<dbReference type="PANTHER" id="PTHR15176:SF1">
    <property type="entry name" value="NEPHROCYSTIN-1"/>
    <property type="match status" value="1"/>
</dbReference>
<dbReference type="Ensembl" id="ENSCHIT00000009955.1">
    <property type="protein sequence ID" value="ENSCHIP00000003276.1"/>
    <property type="gene ID" value="ENSCHIG00000007333.1"/>
</dbReference>
<dbReference type="GeneTree" id="ENSGT00390000007701"/>
<reference evidence="2" key="3">
    <citation type="submission" date="2025-09" db="UniProtKB">
        <authorList>
            <consortium name="Ensembl"/>
        </authorList>
    </citation>
    <scope>IDENTIFICATION</scope>
</reference>
<dbReference type="Proteomes" id="UP000291000">
    <property type="component" value="Chromosome 13"/>
</dbReference>
<organism evidence="2 3">
    <name type="scientific">Capra hircus</name>
    <name type="common">Goat</name>
    <dbReference type="NCBI Taxonomy" id="9925"/>
    <lineage>
        <taxon>Eukaryota</taxon>
        <taxon>Metazoa</taxon>
        <taxon>Chordata</taxon>
        <taxon>Craniata</taxon>
        <taxon>Vertebrata</taxon>
        <taxon>Euteleostomi</taxon>
        <taxon>Mammalia</taxon>
        <taxon>Eutheria</taxon>
        <taxon>Laurasiatheria</taxon>
        <taxon>Artiodactyla</taxon>
        <taxon>Ruminantia</taxon>
        <taxon>Pecora</taxon>
        <taxon>Bovidae</taxon>
        <taxon>Caprinae</taxon>
        <taxon>Capra</taxon>
    </lineage>
</organism>
<dbReference type="GO" id="GO:0005929">
    <property type="term" value="C:cilium"/>
    <property type="evidence" value="ECO:0007669"/>
    <property type="project" value="TreeGrafter"/>
</dbReference>
<keyword evidence="1" id="KW-0175">Coiled coil</keyword>
<evidence type="ECO:0000256" key="1">
    <source>
        <dbReference type="SAM" id="Coils"/>
    </source>
</evidence>
<dbReference type="EMBL" id="LWLT01000014">
    <property type="status" value="NOT_ANNOTATED_CDS"/>
    <property type="molecule type" value="Genomic_DNA"/>
</dbReference>
<evidence type="ECO:0000313" key="2">
    <source>
        <dbReference type="Ensembl" id="ENSCHIP00000003276.1"/>
    </source>
</evidence>
<feature type="coiled-coil region" evidence="1">
    <location>
        <begin position="10"/>
        <end position="69"/>
    </location>
</feature>
<reference evidence="2 3" key="1">
    <citation type="submission" date="2016-04" db="EMBL/GenBank/DDBJ databases">
        <title>Polished mammalian reference genomes with single-molecule sequencing and chromosome conformation capture applied to the Capra hircus genome.</title>
        <authorList>
            <person name="Bickhart D.M."/>
            <person name="Koren S."/>
            <person name="Rosen B."/>
            <person name="Hastie A."/>
            <person name="Liachko I."/>
            <person name="Sullivan S.T."/>
            <person name="Burton J."/>
            <person name="Sayre B.L."/>
            <person name="Huson H.J."/>
            <person name="Lee J."/>
            <person name="Lam E."/>
            <person name="Kelley C.M."/>
            <person name="Hutchison J.L."/>
            <person name="Zhou Y."/>
            <person name="Sun J."/>
            <person name="Crisa A."/>
            <person name="Schwartz J.C."/>
            <person name="Hammond J.A."/>
            <person name="Schroeder S.G."/>
            <person name="Liu G.E."/>
            <person name="Dunham M."/>
            <person name="Shendure J."/>
            <person name="Sonstegard T.S."/>
            <person name="Phillippy A.M."/>
            <person name="Van Tassell C.P."/>
            <person name="Smith T.P."/>
        </authorList>
    </citation>
    <scope>NUCLEOTIDE SEQUENCE [LARGE SCALE GENOMIC DNA]</scope>
</reference>
<keyword evidence="3" id="KW-1185">Reference proteome</keyword>
<sequence length="127" mass="14699">MLARRQHDPLQSLQGRSQELKQQVDGLLFESQLKGALEASKRRDMYQRCIQLKQAIDENKNALQKLKKADEPAPVGNYYQKKEEEHSLLDKLTHQLQELAVSISRENVTEYEPFLSFFLSNIISPTV</sequence>
<name>A0A452DU26_CAPHI</name>
<dbReference type="AlphaFoldDB" id="A0A452DU26"/>
<protein>
    <submittedName>
        <fullName evidence="2">Uncharacterized protein</fullName>
    </submittedName>
</protein>
<dbReference type="OMA" id="NVTEYEP"/>
<reference evidence="2" key="2">
    <citation type="submission" date="2025-08" db="UniProtKB">
        <authorList>
            <consortium name="Ensembl"/>
        </authorList>
    </citation>
    <scope>IDENTIFICATION</scope>
</reference>
<dbReference type="PANTHER" id="PTHR15176">
    <property type="entry name" value="NEPHROCYSTIN"/>
    <property type="match status" value="1"/>
</dbReference>
<dbReference type="GO" id="GO:0005737">
    <property type="term" value="C:cytoplasm"/>
    <property type="evidence" value="ECO:0007669"/>
    <property type="project" value="TreeGrafter"/>
</dbReference>
<dbReference type="Bgee" id="ENSCHIG00000007333">
    <property type="expression patterns" value="Expressed in adrenal gland and 1 other cell type or tissue"/>
</dbReference>
<accession>A0A452DU26</accession>
<evidence type="ECO:0000313" key="3">
    <source>
        <dbReference type="Proteomes" id="UP000291000"/>
    </source>
</evidence>
<dbReference type="STRING" id="9925.ENSCHIP00000003276"/>
<dbReference type="GO" id="GO:0090251">
    <property type="term" value="P:protein localization involved in establishment of planar polarity"/>
    <property type="evidence" value="ECO:0007669"/>
    <property type="project" value="TreeGrafter"/>
</dbReference>